<dbReference type="Proteomes" id="UP001054945">
    <property type="component" value="Unassembled WGS sequence"/>
</dbReference>
<dbReference type="AlphaFoldDB" id="A0AAV4PRR3"/>
<sequence>MERSKHVIGKICGSLPFQGSRGGQLVTPGKGVLPFICFFPRSQINNWSGVRREWVEFRNRNENKLGKKEDRSAPERIIISVKYVETDFSIFQQLVLTYFKMYFQERDVRKTSNLIFKHISRYDSVHCTNHYSQKVQNATLAQCEHLRKRSIGCR</sequence>
<protein>
    <submittedName>
        <fullName evidence="1">Uncharacterized protein</fullName>
    </submittedName>
</protein>
<dbReference type="EMBL" id="BPLR01005165">
    <property type="protein sequence ID" value="GIY00308.1"/>
    <property type="molecule type" value="Genomic_DNA"/>
</dbReference>
<proteinExistence type="predicted"/>
<evidence type="ECO:0000313" key="1">
    <source>
        <dbReference type="EMBL" id="GIY00308.1"/>
    </source>
</evidence>
<reference evidence="1 2" key="1">
    <citation type="submission" date="2021-06" db="EMBL/GenBank/DDBJ databases">
        <title>Caerostris extrusa draft genome.</title>
        <authorList>
            <person name="Kono N."/>
            <person name="Arakawa K."/>
        </authorList>
    </citation>
    <scope>NUCLEOTIDE SEQUENCE [LARGE SCALE GENOMIC DNA]</scope>
</reference>
<name>A0AAV4PRR3_CAEEX</name>
<organism evidence="1 2">
    <name type="scientific">Caerostris extrusa</name>
    <name type="common">Bark spider</name>
    <name type="synonym">Caerostris bankana</name>
    <dbReference type="NCBI Taxonomy" id="172846"/>
    <lineage>
        <taxon>Eukaryota</taxon>
        <taxon>Metazoa</taxon>
        <taxon>Ecdysozoa</taxon>
        <taxon>Arthropoda</taxon>
        <taxon>Chelicerata</taxon>
        <taxon>Arachnida</taxon>
        <taxon>Araneae</taxon>
        <taxon>Araneomorphae</taxon>
        <taxon>Entelegynae</taxon>
        <taxon>Araneoidea</taxon>
        <taxon>Araneidae</taxon>
        <taxon>Caerostris</taxon>
    </lineage>
</organism>
<comment type="caution">
    <text evidence="1">The sequence shown here is derived from an EMBL/GenBank/DDBJ whole genome shotgun (WGS) entry which is preliminary data.</text>
</comment>
<keyword evidence="2" id="KW-1185">Reference proteome</keyword>
<gene>
    <name evidence="1" type="ORF">CEXT_260221</name>
</gene>
<accession>A0AAV4PRR3</accession>
<evidence type="ECO:0000313" key="2">
    <source>
        <dbReference type="Proteomes" id="UP001054945"/>
    </source>
</evidence>